<keyword evidence="4" id="KW-0158">Chromosome</keyword>
<keyword evidence="5" id="KW-0597">Phosphoprotein</keyword>
<dbReference type="GeneID" id="8244692"/>
<dbReference type="KEGG" id="mis:MICPUN_59690"/>
<dbReference type="AlphaFoldDB" id="C1E9D2"/>
<evidence type="ECO:0000256" key="3">
    <source>
        <dbReference type="ARBA" id="ARBA00016738"/>
    </source>
</evidence>
<gene>
    <name evidence="11" type="ORF">MICPUN_59690</name>
</gene>
<dbReference type="OrthoDB" id="514951at2759"/>
<evidence type="ECO:0000256" key="2">
    <source>
        <dbReference type="ARBA" id="ARBA00004604"/>
    </source>
</evidence>
<comment type="function">
    <text evidence="9">Required for proper chromosome segregation during mitosis and error-free mitotic progression.</text>
</comment>
<reference evidence="11 12" key="1">
    <citation type="journal article" date="2009" name="Science">
        <title>Green evolution and dynamic adaptations revealed by genomes of the marine picoeukaryotes Micromonas.</title>
        <authorList>
            <person name="Worden A.Z."/>
            <person name="Lee J.H."/>
            <person name="Mock T."/>
            <person name="Rouze P."/>
            <person name="Simmons M.P."/>
            <person name="Aerts A.L."/>
            <person name="Allen A.E."/>
            <person name="Cuvelier M.L."/>
            <person name="Derelle E."/>
            <person name="Everett M.V."/>
            <person name="Foulon E."/>
            <person name="Grimwood J."/>
            <person name="Gundlach H."/>
            <person name="Henrissat B."/>
            <person name="Napoli C."/>
            <person name="McDonald S.M."/>
            <person name="Parker M.S."/>
            <person name="Rombauts S."/>
            <person name="Salamov A."/>
            <person name="Von Dassow P."/>
            <person name="Badger J.H."/>
            <person name="Coutinho P.M."/>
            <person name="Demir E."/>
            <person name="Dubchak I."/>
            <person name="Gentemann C."/>
            <person name="Eikrem W."/>
            <person name="Gready J.E."/>
            <person name="John U."/>
            <person name="Lanier W."/>
            <person name="Lindquist E.A."/>
            <person name="Lucas S."/>
            <person name="Mayer K.F."/>
            <person name="Moreau H."/>
            <person name="Not F."/>
            <person name="Otillar R."/>
            <person name="Panaud O."/>
            <person name="Pangilinan J."/>
            <person name="Paulsen I."/>
            <person name="Piegu B."/>
            <person name="Poliakov A."/>
            <person name="Robbens S."/>
            <person name="Schmutz J."/>
            <person name="Toulza E."/>
            <person name="Wyss T."/>
            <person name="Zelensky A."/>
            <person name="Zhou K."/>
            <person name="Armbrust E.V."/>
            <person name="Bhattacharya D."/>
            <person name="Goodenough U.W."/>
            <person name="Van de Peer Y."/>
            <person name="Grigoriev I.V."/>
        </authorList>
    </citation>
    <scope>NUCLEOTIDE SEQUENCE [LARGE SCALE GENOMIC DNA]</scope>
    <source>
        <strain evidence="12">RCC299 / NOUM17</strain>
    </source>
</reference>
<dbReference type="GO" id="GO:0005730">
    <property type="term" value="C:nucleolus"/>
    <property type="evidence" value="ECO:0007669"/>
    <property type="project" value="UniProtKB-SubCell"/>
</dbReference>
<keyword evidence="12" id="KW-1185">Reference proteome</keyword>
<evidence type="ECO:0000313" key="11">
    <source>
        <dbReference type="EMBL" id="ACO64311.1"/>
    </source>
</evidence>
<dbReference type="EMBL" id="CP001327">
    <property type="protein sequence ID" value="ACO64311.1"/>
    <property type="molecule type" value="Genomic_DNA"/>
</dbReference>
<keyword evidence="6" id="KW-0164">Citrullination</keyword>
<dbReference type="PANTHER" id="PTHR13557:SF1">
    <property type="entry name" value="COILED-COIL DOMAIN-CONTAINING PROTEIN 86"/>
    <property type="match status" value="1"/>
</dbReference>
<evidence type="ECO:0000256" key="1">
    <source>
        <dbReference type="ARBA" id="ARBA00004286"/>
    </source>
</evidence>
<dbReference type="InterPro" id="IPR026570">
    <property type="entry name" value="CCDC86"/>
</dbReference>
<evidence type="ECO:0000313" key="12">
    <source>
        <dbReference type="Proteomes" id="UP000002009"/>
    </source>
</evidence>
<dbReference type="eggNOG" id="ENOG502SDKC">
    <property type="taxonomic scope" value="Eukaryota"/>
</dbReference>
<name>C1E9D2_MICCC</name>
<accession>C1E9D2</accession>
<evidence type="ECO:0000256" key="6">
    <source>
        <dbReference type="ARBA" id="ARBA00022934"/>
    </source>
</evidence>
<dbReference type="STRING" id="296587.C1E9D2"/>
<evidence type="ECO:0000256" key="9">
    <source>
        <dbReference type="ARBA" id="ARBA00093307"/>
    </source>
</evidence>
<proteinExistence type="predicted"/>
<evidence type="ECO:0000256" key="8">
    <source>
        <dbReference type="ARBA" id="ARBA00023242"/>
    </source>
</evidence>
<dbReference type="Proteomes" id="UP000002009">
    <property type="component" value="Chromosome 6"/>
</dbReference>
<evidence type="ECO:0000256" key="5">
    <source>
        <dbReference type="ARBA" id="ARBA00022553"/>
    </source>
</evidence>
<evidence type="ECO:0000256" key="4">
    <source>
        <dbReference type="ARBA" id="ARBA00022454"/>
    </source>
</evidence>
<dbReference type="InParanoid" id="C1E9D2"/>
<dbReference type="OMA" id="EIDEHEC"/>
<dbReference type="GO" id="GO:0005694">
    <property type="term" value="C:chromosome"/>
    <property type="evidence" value="ECO:0007669"/>
    <property type="project" value="UniProtKB-SubCell"/>
</dbReference>
<comment type="subcellular location">
    <subcellularLocation>
        <location evidence="1">Chromosome</location>
    </subcellularLocation>
    <subcellularLocation>
        <location evidence="2">Nucleus</location>
        <location evidence="2">Nucleolus</location>
    </subcellularLocation>
</comment>
<feature type="compositionally biased region" description="Basic and acidic residues" evidence="10">
    <location>
        <begin position="119"/>
        <end position="134"/>
    </location>
</feature>
<evidence type="ECO:0000256" key="10">
    <source>
        <dbReference type="SAM" id="MobiDB-lite"/>
    </source>
</evidence>
<sequence length="182" mass="21393">MPIKITEEEWIPAQEKFESGEDYRSFTDARASRKRARQIEENGLEEEEEVDEHEMMRLRKAQRPTYKQVVGKASGRAWKLPAERASMVMKPATSRGIKTWDQRMKEKAEKKAFQAMKQEAADAARAKRKEEHERRAKKKQQKEENRQRTGEGLYKPEITNARTIAKRAKSKEFKKQKALKMV</sequence>
<organism evidence="11 12">
    <name type="scientific">Micromonas commoda (strain RCC299 / NOUM17 / CCMP2709)</name>
    <name type="common">Picoplanktonic green alga</name>
    <dbReference type="NCBI Taxonomy" id="296587"/>
    <lineage>
        <taxon>Eukaryota</taxon>
        <taxon>Viridiplantae</taxon>
        <taxon>Chlorophyta</taxon>
        <taxon>Mamiellophyceae</taxon>
        <taxon>Mamiellales</taxon>
        <taxon>Mamiellaceae</taxon>
        <taxon>Micromonas</taxon>
    </lineage>
</organism>
<keyword evidence="8" id="KW-0539">Nucleus</keyword>
<keyword evidence="7" id="KW-0175">Coiled coil</keyword>
<protein>
    <recommendedName>
        <fullName evidence="3">Coiled-coil domain-containing protein 86</fullName>
    </recommendedName>
</protein>
<dbReference type="PANTHER" id="PTHR13557">
    <property type="entry name" value="COILED-COIL DOMAIN-CONTAINING PROTEIN 86"/>
    <property type="match status" value="1"/>
</dbReference>
<dbReference type="RefSeq" id="XP_002503053.1">
    <property type="nucleotide sequence ID" value="XM_002503007.1"/>
</dbReference>
<feature type="region of interest" description="Disordered" evidence="10">
    <location>
        <begin position="112"/>
        <end position="158"/>
    </location>
</feature>
<evidence type="ECO:0000256" key="7">
    <source>
        <dbReference type="ARBA" id="ARBA00023054"/>
    </source>
</evidence>